<accession>A0ABQ5J2X2</accession>
<feature type="region of interest" description="Disordered" evidence="1">
    <location>
        <begin position="1"/>
        <end position="44"/>
    </location>
</feature>
<evidence type="ECO:0000256" key="1">
    <source>
        <dbReference type="SAM" id="MobiDB-lite"/>
    </source>
</evidence>
<feature type="compositionally biased region" description="Polar residues" evidence="1">
    <location>
        <begin position="15"/>
        <end position="26"/>
    </location>
</feature>
<name>A0ABQ5J2X2_9ASTR</name>
<reference evidence="2" key="2">
    <citation type="submission" date="2022-01" db="EMBL/GenBank/DDBJ databases">
        <authorList>
            <person name="Yamashiro T."/>
            <person name="Shiraishi A."/>
            <person name="Satake H."/>
            <person name="Nakayama K."/>
        </authorList>
    </citation>
    <scope>NUCLEOTIDE SEQUENCE</scope>
</reference>
<gene>
    <name evidence="2" type="ORF">Tco_1122353</name>
</gene>
<feature type="compositionally biased region" description="Low complexity" evidence="1">
    <location>
        <begin position="32"/>
        <end position="44"/>
    </location>
</feature>
<organism evidence="2 3">
    <name type="scientific">Tanacetum coccineum</name>
    <dbReference type="NCBI Taxonomy" id="301880"/>
    <lineage>
        <taxon>Eukaryota</taxon>
        <taxon>Viridiplantae</taxon>
        <taxon>Streptophyta</taxon>
        <taxon>Embryophyta</taxon>
        <taxon>Tracheophyta</taxon>
        <taxon>Spermatophyta</taxon>
        <taxon>Magnoliopsida</taxon>
        <taxon>eudicotyledons</taxon>
        <taxon>Gunneridae</taxon>
        <taxon>Pentapetalae</taxon>
        <taxon>asterids</taxon>
        <taxon>campanulids</taxon>
        <taxon>Asterales</taxon>
        <taxon>Asteraceae</taxon>
        <taxon>Asteroideae</taxon>
        <taxon>Anthemideae</taxon>
        <taxon>Anthemidinae</taxon>
        <taxon>Tanacetum</taxon>
    </lineage>
</organism>
<proteinExistence type="predicted"/>
<evidence type="ECO:0000313" key="2">
    <source>
        <dbReference type="EMBL" id="GJU05923.1"/>
    </source>
</evidence>
<evidence type="ECO:0000313" key="3">
    <source>
        <dbReference type="Proteomes" id="UP001151760"/>
    </source>
</evidence>
<protein>
    <submittedName>
        <fullName evidence="2">Uncharacterized protein</fullName>
    </submittedName>
</protein>
<keyword evidence="3" id="KW-1185">Reference proteome</keyword>
<dbReference type="EMBL" id="BQNB010021390">
    <property type="protein sequence ID" value="GJU05923.1"/>
    <property type="molecule type" value="Genomic_DNA"/>
</dbReference>
<reference evidence="2" key="1">
    <citation type="journal article" date="2022" name="Int. J. Mol. Sci.">
        <title>Draft Genome of Tanacetum Coccineum: Genomic Comparison of Closely Related Tanacetum-Family Plants.</title>
        <authorList>
            <person name="Yamashiro T."/>
            <person name="Shiraishi A."/>
            <person name="Nakayama K."/>
            <person name="Satake H."/>
        </authorList>
    </citation>
    <scope>NUCLEOTIDE SEQUENCE</scope>
</reference>
<feature type="non-terminal residue" evidence="2">
    <location>
        <position position="81"/>
    </location>
</feature>
<comment type="caution">
    <text evidence="2">The sequence shown here is derived from an EMBL/GenBank/DDBJ whole genome shotgun (WGS) entry which is preliminary data.</text>
</comment>
<sequence>MSGILSSIPPPLRTSYGNTGSPSPNRVDTMPTNDTNNNTNANNTTQNVVDENLLNFLIREEVLISQMFLSLKKRISQAGKL</sequence>
<dbReference type="Proteomes" id="UP001151760">
    <property type="component" value="Unassembled WGS sequence"/>
</dbReference>